<dbReference type="Pfam" id="PF02423">
    <property type="entry name" value="OCD_Mu_crystall"/>
    <property type="match status" value="1"/>
</dbReference>
<sequence>MIYLNDGHIRQLGIDWVLLEERIFATLRKLGTPEIVQPLKPYLRFGQPRNRIIAMPAFVGGNEEICGIKWIASFPDNVRRGLSRAHGTIVLNDPTTGVPIAIFSGGLLNQLRTAAVSAVMLRRYFALQRRSKYRIGIMGWGPIGRRHLDMVFALFGDSIASVKLFDIKGIDSKSANVTSHPIRPKISSSWRELYRESDIVFTCTSSAERYIDEPPVPGALLMNVSLREYLPDSIGEGTAIVVDNWQEVCRENTDIELLHVQAGLQEKNTISLRGAVHEEGLNGLAPSVPIFFNPMGMAAFDIAIAAFYRHKAERLGVGIRLEG</sequence>
<comment type="caution">
    <text evidence="1">The sequence shown here is derived from an EMBL/GenBank/DDBJ whole genome shotgun (WGS) entry which is preliminary data.</text>
</comment>
<dbReference type="InterPro" id="IPR003462">
    <property type="entry name" value="ODC_Mu_crystall"/>
</dbReference>
<dbReference type="EMBL" id="VNJJ01000014">
    <property type="protein sequence ID" value="TVX96864.1"/>
    <property type="molecule type" value="Genomic_DNA"/>
</dbReference>
<protein>
    <submittedName>
        <fullName evidence="1">2,3-diaminopropionate biosynthesis protein SbnB</fullName>
    </submittedName>
</protein>
<dbReference type="SUPFAM" id="SSF51735">
    <property type="entry name" value="NAD(P)-binding Rossmann-fold domains"/>
    <property type="match status" value="1"/>
</dbReference>
<dbReference type="PANTHER" id="PTHR13812">
    <property type="entry name" value="KETIMINE REDUCTASE MU-CRYSTALLIN"/>
    <property type="match status" value="1"/>
</dbReference>
<dbReference type="InterPro" id="IPR036291">
    <property type="entry name" value="NAD(P)-bd_dom_sf"/>
</dbReference>
<dbReference type="InterPro" id="IPR023401">
    <property type="entry name" value="ODC_N"/>
</dbReference>
<dbReference type="Proteomes" id="UP000316330">
    <property type="component" value="Unassembled WGS sequence"/>
</dbReference>
<dbReference type="Gene3D" id="3.30.1780.10">
    <property type="entry name" value="ornithine cyclodeaminase, domain 1"/>
    <property type="match status" value="1"/>
</dbReference>
<keyword evidence="2" id="KW-1185">Reference proteome</keyword>
<gene>
    <name evidence="1" type="ORF">FPZ45_19900</name>
</gene>
<dbReference type="GO" id="GO:0005737">
    <property type="term" value="C:cytoplasm"/>
    <property type="evidence" value="ECO:0007669"/>
    <property type="project" value="TreeGrafter"/>
</dbReference>
<evidence type="ECO:0000313" key="1">
    <source>
        <dbReference type="EMBL" id="TVX96864.1"/>
    </source>
</evidence>
<organism evidence="1 2">
    <name type="scientific">Cohnella terricola</name>
    <dbReference type="NCBI Taxonomy" id="1289167"/>
    <lineage>
        <taxon>Bacteria</taxon>
        <taxon>Bacillati</taxon>
        <taxon>Bacillota</taxon>
        <taxon>Bacilli</taxon>
        <taxon>Bacillales</taxon>
        <taxon>Paenibacillaceae</taxon>
        <taxon>Cohnella</taxon>
    </lineage>
</organism>
<dbReference type="RefSeq" id="WP_144705753.1">
    <property type="nucleotide sequence ID" value="NZ_VNJJ01000014.1"/>
</dbReference>
<dbReference type="Gene3D" id="3.40.50.720">
    <property type="entry name" value="NAD(P)-binding Rossmann-like Domain"/>
    <property type="match status" value="1"/>
</dbReference>
<dbReference type="AlphaFoldDB" id="A0A559JAF6"/>
<dbReference type="PANTHER" id="PTHR13812:SF19">
    <property type="entry name" value="KETIMINE REDUCTASE MU-CRYSTALLIN"/>
    <property type="match status" value="1"/>
</dbReference>
<accession>A0A559JAF6</accession>
<evidence type="ECO:0000313" key="2">
    <source>
        <dbReference type="Proteomes" id="UP000316330"/>
    </source>
</evidence>
<dbReference type="PIRSF" id="PIRSF001439">
    <property type="entry name" value="CryM"/>
    <property type="match status" value="1"/>
</dbReference>
<proteinExistence type="predicted"/>
<dbReference type="OrthoDB" id="9792005at2"/>
<name>A0A559JAF6_9BACL</name>
<reference evidence="1 2" key="1">
    <citation type="submission" date="2019-07" db="EMBL/GenBank/DDBJ databases">
        <authorList>
            <person name="Kim J."/>
        </authorList>
    </citation>
    <scope>NUCLEOTIDE SEQUENCE [LARGE SCALE GENOMIC DNA]</scope>
    <source>
        <strain evidence="1 2">G13</strain>
    </source>
</reference>